<dbReference type="PANTHER" id="PTHR47706:SF9">
    <property type="entry name" value="NMRA-LIKE DOMAIN-CONTAINING PROTEIN-RELATED"/>
    <property type="match status" value="1"/>
</dbReference>
<name>U9URU4_RHIID</name>
<dbReference type="VEuPathDB" id="FungiDB:RhiirFUN_016225"/>
<keyword evidence="2" id="KW-0560">Oxidoreductase</keyword>
<dbReference type="SUPFAM" id="SSF51735">
    <property type="entry name" value="NAD(P)-binding Rossmann-fold domains"/>
    <property type="match status" value="1"/>
</dbReference>
<dbReference type="GO" id="GO:0016491">
    <property type="term" value="F:oxidoreductase activity"/>
    <property type="evidence" value="ECO:0007669"/>
    <property type="project" value="UniProtKB-KW"/>
</dbReference>
<accession>U9URU4</accession>
<dbReference type="InterPro" id="IPR008030">
    <property type="entry name" value="NmrA-like"/>
</dbReference>
<protein>
    <recommendedName>
        <fullName evidence="4">NmrA-like domain-containing protein</fullName>
    </recommendedName>
</protein>
<sequence>MSISKFKTVTIAGGTNKVDHIIAEAFLDDGSYQIKILRRKPENDNKMAKSLASKGAEIVYVDYNENYNLVKALKGTDVLISALNVDLDGATYCNTQAPAKDASVKRFIPSVKMKVKAHPITDNKNKFRDYVEESGLEYTYIYFGLLQEHILRCGFDIKEKKATFYDDVSKKIPTTSFSDFGKYTVESLKTPEARNSEITVAGANMSLNEYIDIFEKVSVTNYDGLYRFKWKAVVDIDSFADNFKDIINNKQNNKKNQFLKNPLTPFSYTFSTPPPTPPPIPSPTPPPTRSPTPPPSPHLFQ</sequence>
<dbReference type="EMBL" id="KI275004">
    <property type="protein sequence ID" value="ESA23129.1"/>
    <property type="molecule type" value="Genomic_DNA"/>
</dbReference>
<evidence type="ECO:0000256" key="3">
    <source>
        <dbReference type="SAM" id="MobiDB-lite"/>
    </source>
</evidence>
<dbReference type="SMR" id="U9URU4"/>
<keyword evidence="1" id="KW-0521">NADP</keyword>
<dbReference type="InterPro" id="IPR051609">
    <property type="entry name" value="NmrA/Isoflavone_reductase-like"/>
</dbReference>
<dbReference type="InterPro" id="IPR036291">
    <property type="entry name" value="NAD(P)-bd_dom_sf"/>
</dbReference>
<evidence type="ECO:0000256" key="1">
    <source>
        <dbReference type="ARBA" id="ARBA00022857"/>
    </source>
</evidence>
<organism evidence="5">
    <name type="scientific">Rhizophagus irregularis (strain DAOM 181602 / DAOM 197198 / MUCL 43194)</name>
    <name type="common">Arbuscular mycorrhizal fungus</name>
    <name type="synonym">Glomus intraradices</name>
    <dbReference type="NCBI Taxonomy" id="747089"/>
    <lineage>
        <taxon>Eukaryota</taxon>
        <taxon>Fungi</taxon>
        <taxon>Fungi incertae sedis</taxon>
        <taxon>Mucoromycota</taxon>
        <taxon>Glomeromycotina</taxon>
        <taxon>Glomeromycetes</taxon>
        <taxon>Glomerales</taxon>
        <taxon>Glomeraceae</taxon>
        <taxon>Rhizophagus</taxon>
    </lineage>
</organism>
<dbReference type="eggNOG" id="ENOG502SAD9">
    <property type="taxonomic scope" value="Eukaryota"/>
</dbReference>
<dbReference type="Pfam" id="PF05368">
    <property type="entry name" value="NmrA"/>
    <property type="match status" value="1"/>
</dbReference>
<feature type="domain" description="NmrA-like" evidence="4">
    <location>
        <begin position="7"/>
        <end position="217"/>
    </location>
</feature>
<gene>
    <name evidence="5" type="ORF">GLOINDRAFT_15741</name>
</gene>
<proteinExistence type="predicted"/>
<evidence type="ECO:0000256" key="2">
    <source>
        <dbReference type="ARBA" id="ARBA00023002"/>
    </source>
</evidence>
<dbReference type="AlphaFoldDB" id="U9URU4"/>
<feature type="region of interest" description="Disordered" evidence="3">
    <location>
        <begin position="264"/>
        <end position="301"/>
    </location>
</feature>
<evidence type="ECO:0000259" key="4">
    <source>
        <dbReference type="Pfam" id="PF05368"/>
    </source>
</evidence>
<dbReference type="PANTHER" id="PTHR47706">
    <property type="entry name" value="NMRA-LIKE FAMILY PROTEIN"/>
    <property type="match status" value="1"/>
</dbReference>
<feature type="compositionally biased region" description="Pro residues" evidence="3">
    <location>
        <begin position="272"/>
        <end position="301"/>
    </location>
</feature>
<evidence type="ECO:0000313" key="5">
    <source>
        <dbReference type="EMBL" id="ESA23129.1"/>
    </source>
</evidence>
<dbReference type="HOGENOM" id="CLU_044876_9_0_1"/>
<dbReference type="Gene3D" id="3.40.50.720">
    <property type="entry name" value="NAD(P)-binding Rossmann-like Domain"/>
    <property type="match status" value="1"/>
</dbReference>
<reference evidence="5" key="1">
    <citation type="submission" date="2013-07" db="EMBL/GenBank/DDBJ databases">
        <title>The genome of an arbuscular mycorrhizal fungus provides insights into the evolution of the oldest plant symbiosis.</title>
        <authorList>
            <consortium name="DOE Joint Genome Institute"/>
            <person name="Tisserant E."/>
            <person name="Malbreil M."/>
            <person name="Kuo A."/>
            <person name="Kohler A."/>
            <person name="Symeonidi A."/>
            <person name="Balestrini R."/>
            <person name="Charron P."/>
            <person name="Duensing N."/>
            <person name="Frei-dit-Frey N."/>
            <person name="Gianinazzi-Pearson V."/>
            <person name="Gilbert B."/>
            <person name="Handa Y."/>
            <person name="Hijri M."/>
            <person name="Kaul R."/>
            <person name="Kawaguchi M."/>
            <person name="Krajinski F."/>
            <person name="Lammers P."/>
            <person name="Lapierre D."/>
            <person name="Masclaux F.G."/>
            <person name="Murat C."/>
            <person name="Morin E."/>
            <person name="Ndikumana S."/>
            <person name="Pagni M."/>
            <person name="Petitpierre D."/>
            <person name="Requena N."/>
            <person name="Rosikiewicz P."/>
            <person name="Riley R."/>
            <person name="Saito K."/>
            <person name="San Clemente H."/>
            <person name="Shapiro H."/>
            <person name="van Tuinen D."/>
            <person name="Becard G."/>
            <person name="Bonfante P."/>
            <person name="Paszkowski U."/>
            <person name="Shachar-Hill Y."/>
            <person name="Young J.P."/>
            <person name="Sanders I.R."/>
            <person name="Henrissat B."/>
            <person name="Rensing S.A."/>
            <person name="Grigoriev I.V."/>
            <person name="Corradi N."/>
            <person name="Roux C."/>
            <person name="Martin F."/>
        </authorList>
    </citation>
    <scope>NUCLEOTIDE SEQUENCE</scope>
    <source>
        <strain evidence="5">DAOM 197198</strain>
    </source>
</reference>